<comment type="caution">
    <text evidence="1">The sequence shown here is derived from an EMBL/GenBank/DDBJ whole genome shotgun (WGS) entry which is preliminary data.</text>
</comment>
<keyword evidence="2" id="KW-1185">Reference proteome</keyword>
<dbReference type="AlphaFoldDB" id="A0A1Y3NW83"/>
<protein>
    <submittedName>
        <fullName evidence="1">Uncharacterized protein</fullName>
    </submittedName>
</protein>
<dbReference type="Proteomes" id="UP000195440">
    <property type="component" value="Unassembled WGS sequence"/>
</dbReference>
<evidence type="ECO:0000313" key="2">
    <source>
        <dbReference type="Proteomes" id="UP000195440"/>
    </source>
</evidence>
<name>A0A1Y3NW83_9PSED</name>
<gene>
    <name evidence="1" type="ORF">AUC60_21305</name>
</gene>
<accession>A0A1Y3NW83</accession>
<evidence type="ECO:0000313" key="1">
    <source>
        <dbReference type="EMBL" id="OUM71865.1"/>
    </source>
</evidence>
<reference evidence="1 2" key="1">
    <citation type="journal article" date="2017" name="Syst. Appl. Microbiol.">
        <title>Pseudomonas caspiana sp. nov., a citrus pathogen in the Pseudomonas syringae phylogenetic group.</title>
        <authorList>
            <person name="Busquets A."/>
            <person name="Gomila M."/>
            <person name="Beiki F."/>
            <person name="Mulet M."/>
            <person name="Rahimian H."/>
            <person name="Garcia-Valdes E."/>
            <person name="Lalucat J."/>
        </authorList>
    </citation>
    <scope>NUCLEOTIDE SEQUENCE [LARGE SCALE GENOMIC DNA]</scope>
    <source>
        <strain evidence="1 2">FBF102</strain>
    </source>
</reference>
<dbReference type="EMBL" id="LOHF01000022">
    <property type="protein sequence ID" value="OUM71865.1"/>
    <property type="molecule type" value="Genomic_DNA"/>
</dbReference>
<organism evidence="1 2">
    <name type="scientific">Pseudomonas caspiana</name>
    <dbReference type="NCBI Taxonomy" id="1451454"/>
    <lineage>
        <taxon>Bacteria</taxon>
        <taxon>Pseudomonadati</taxon>
        <taxon>Pseudomonadota</taxon>
        <taxon>Gammaproteobacteria</taxon>
        <taxon>Pseudomonadales</taxon>
        <taxon>Pseudomonadaceae</taxon>
        <taxon>Pseudomonas</taxon>
    </lineage>
</organism>
<proteinExistence type="predicted"/>
<sequence>MIAVVDESGLEGQDISKYLHGQIALDRFEHAGTHPLFMIFHWHLSSTGADHSVSIMDNYFRMRDFLAKNLNHKNRGIEKMSIVLPPDLASGRGWIVEEFVEAFIEKKIKGRPTHIIYKTLLHSYKYLLSDAVDAPPPDQRVILKNISSFPNNRYIPKPKTW</sequence>